<organism evidence="8 9">
    <name type="scientific">Sinobacterium caligoides</name>
    <dbReference type="NCBI Taxonomy" id="933926"/>
    <lineage>
        <taxon>Bacteria</taxon>
        <taxon>Pseudomonadati</taxon>
        <taxon>Pseudomonadota</taxon>
        <taxon>Gammaproteobacteria</taxon>
        <taxon>Cellvibrionales</taxon>
        <taxon>Spongiibacteraceae</taxon>
        <taxon>Sinobacterium</taxon>
    </lineage>
</organism>
<proteinExistence type="predicted"/>
<evidence type="ECO:0000259" key="7">
    <source>
        <dbReference type="Pfam" id="PF00892"/>
    </source>
</evidence>
<dbReference type="Pfam" id="PF00892">
    <property type="entry name" value="EamA"/>
    <property type="match status" value="2"/>
</dbReference>
<dbReference type="EMBL" id="RKHR01000004">
    <property type="protein sequence ID" value="ROS01293.1"/>
    <property type="molecule type" value="Genomic_DNA"/>
</dbReference>
<feature type="transmembrane region" description="Helical" evidence="6">
    <location>
        <begin position="248"/>
        <end position="266"/>
    </location>
</feature>
<dbReference type="SUPFAM" id="SSF103481">
    <property type="entry name" value="Multidrug resistance efflux transporter EmrE"/>
    <property type="match status" value="2"/>
</dbReference>
<dbReference type="GO" id="GO:0005886">
    <property type="term" value="C:plasma membrane"/>
    <property type="evidence" value="ECO:0007669"/>
    <property type="project" value="UniProtKB-SubCell"/>
</dbReference>
<dbReference type="InterPro" id="IPR037185">
    <property type="entry name" value="EmrE-like"/>
</dbReference>
<evidence type="ECO:0000256" key="3">
    <source>
        <dbReference type="ARBA" id="ARBA00022692"/>
    </source>
</evidence>
<keyword evidence="5 6" id="KW-0472">Membrane</keyword>
<keyword evidence="3 6" id="KW-0812">Transmembrane</keyword>
<keyword evidence="9" id="KW-1185">Reference proteome</keyword>
<name>A0A3N2DNB0_9GAMM</name>
<keyword evidence="2" id="KW-1003">Cell membrane</keyword>
<evidence type="ECO:0000256" key="1">
    <source>
        <dbReference type="ARBA" id="ARBA00004651"/>
    </source>
</evidence>
<feature type="domain" description="EamA" evidence="7">
    <location>
        <begin position="12"/>
        <end position="143"/>
    </location>
</feature>
<protein>
    <submittedName>
        <fullName evidence="8">Drug/metabolite transporter (DMT)-like permease</fullName>
    </submittedName>
</protein>
<evidence type="ECO:0000256" key="6">
    <source>
        <dbReference type="SAM" id="Phobius"/>
    </source>
</evidence>
<evidence type="ECO:0000313" key="9">
    <source>
        <dbReference type="Proteomes" id="UP000275394"/>
    </source>
</evidence>
<accession>A0A3N2DNB0</accession>
<feature type="transmembrane region" description="Helical" evidence="6">
    <location>
        <begin position="272"/>
        <end position="289"/>
    </location>
</feature>
<feature type="transmembrane region" description="Helical" evidence="6">
    <location>
        <begin position="98"/>
        <end position="119"/>
    </location>
</feature>
<evidence type="ECO:0000256" key="5">
    <source>
        <dbReference type="ARBA" id="ARBA00023136"/>
    </source>
</evidence>
<sequence>MGEMKVMEEMNKGYLYALAAVVIWSGFILVSRMGGVSGLLPYDVIAIRYVTCAAILLPIWWFKYRFSLFDVRLIVASIVGGLAYALCVFRGFQLAPASHAAVLLPGLMPLFIILLSVLINREPQPGTKWFGVAVITFGVGVLFAEQFSQTQQLSSGHLWLAAAALLWALFSVLIKRWDITPWQATVSLAVVTSVLYLPVYWLWLPKAIAVDLWHDILLQAFYQGVLATIIQMIFYVKAVQYIGPSSMGAMMAIVPILSGVAALFVFDEPLTTSLTVGLLSVSIGAWLSHSRWFHRRLQRDWGKGVSPVVKS</sequence>
<comment type="subcellular location">
    <subcellularLocation>
        <location evidence="1">Cell membrane</location>
        <topology evidence="1">Multi-pass membrane protein</topology>
    </subcellularLocation>
</comment>
<dbReference type="PANTHER" id="PTHR42920:SF11">
    <property type="entry name" value="INNER MEMBRANE PROTEIN YTFF"/>
    <property type="match status" value="1"/>
</dbReference>
<feature type="transmembrane region" description="Helical" evidence="6">
    <location>
        <begin position="39"/>
        <end position="61"/>
    </location>
</feature>
<feature type="transmembrane region" description="Helical" evidence="6">
    <location>
        <begin position="216"/>
        <end position="236"/>
    </location>
</feature>
<feature type="transmembrane region" description="Helical" evidence="6">
    <location>
        <begin position="126"/>
        <end position="144"/>
    </location>
</feature>
<feature type="transmembrane region" description="Helical" evidence="6">
    <location>
        <begin position="14"/>
        <end position="33"/>
    </location>
</feature>
<dbReference type="InterPro" id="IPR051258">
    <property type="entry name" value="Diverse_Substrate_Transporter"/>
</dbReference>
<feature type="transmembrane region" description="Helical" evidence="6">
    <location>
        <begin position="73"/>
        <end position="92"/>
    </location>
</feature>
<keyword evidence="4 6" id="KW-1133">Transmembrane helix</keyword>
<dbReference type="PANTHER" id="PTHR42920">
    <property type="entry name" value="OS03G0707200 PROTEIN-RELATED"/>
    <property type="match status" value="1"/>
</dbReference>
<feature type="domain" description="EamA" evidence="7">
    <location>
        <begin position="155"/>
        <end position="287"/>
    </location>
</feature>
<evidence type="ECO:0000313" key="8">
    <source>
        <dbReference type="EMBL" id="ROS01293.1"/>
    </source>
</evidence>
<reference evidence="8 9" key="1">
    <citation type="submission" date="2018-11" db="EMBL/GenBank/DDBJ databases">
        <title>Genomic Encyclopedia of Type Strains, Phase IV (KMG-IV): sequencing the most valuable type-strain genomes for metagenomic binning, comparative biology and taxonomic classification.</title>
        <authorList>
            <person name="Goeker M."/>
        </authorList>
    </citation>
    <scope>NUCLEOTIDE SEQUENCE [LARGE SCALE GENOMIC DNA]</scope>
    <source>
        <strain evidence="8 9">DSM 100316</strain>
    </source>
</reference>
<dbReference type="RefSeq" id="WP_211333619.1">
    <property type="nucleotide sequence ID" value="NZ_RKHR01000004.1"/>
</dbReference>
<evidence type="ECO:0000256" key="2">
    <source>
        <dbReference type="ARBA" id="ARBA00022475"/>
    </source>
</evidence>
<evidence type="ECO:0000256" key="4">
    <source>
        <dbReference type="ARBA" id="ARBA00022989"/>
    </source>
</evidence>
<dbReference type="InterPro" id="IPR000620">
    <property type="entry name" value="EamA_dom"/>
</dbReference>
<feature type="transmembrane region" description="Helical" evidence="6">
    <location>
        <begin position="156"/>
        <end position="174"/>
    </location>
</feature>
<dbReference type="Gene3D" id="1.10.3730.20">
    <property type="match status" value="1"/>
</dbReference>
<comment type="caution">
    <text evidence="8">The sequence shown here is derived from an EMBL/GenBank/DDBJ whole genome shotgun (WGS) entry which is preliminary data.</text>
</comment>
<feature type="transmembrane region" description="Helical" evidence="6">
    <location>
        <begin position="186"/>
        <end position="204"/>
    </location>
</feature>
<gene>
    <name evidence="8" type="ORF">EDC56_1722</name>
</gene>
<dbReference type="AlphaFoldDB" id="A0A3N2DNB0"/>
<dbReference type="Proteomes" id="UP000275394">
    <property type="component" value="Unassembled WGS sequence"/>
</dbReference>